<dbReference type="AlphaFoldDB" id="A0A2P8D9L8"/>
<dbReference type="SUPFAM" id="SSF55166">
    <property type="entry name" value="Hedgehog/DD-peptidase"/>
    <property type="match status" value="1"/>
</dbReference>
<dbReference type="PANTHER" id="PTHR43126">
    <property type="entry name" value="D-ALANYL-D-ALANINE DIPEPTIDASE"/>
    <property type="match status" value="1"/>
</dbReference>
<comment type="caution">
    <text evidence="11">The sequence shown here is derived from an EMBL/GenBank/DDBJ whole genome shotgun (WGS) entry which is preliminary data.</text>
</comment>
<evidence type="ECO:0000256" key="8">
    <source>
        <dbReference type="ARBA" id="ARBA00023316"/>
    </source>
</evidence>
<evidence type="ECO:0000256" key="6">
    <source>
        <dbReference type="ARBA" id="ARBA00022997"/>
    </source>
</evidence>
<comment type="similarity">
    <text evidence="9 10">Belongs to the peptidase M15D family.</text>
</comment>
<evidence type="ECO:0000313" key="11">
    <source>
        <dbReference type="EMBL" id="PSK93887.1"/>
    </source>
</evidence>
<keyword evidence="3 9" id="KW-0479">Metal-binding</keyword>
<evidence type="ECO:0000256" key="1">
    <source>
        <dbReference type="ARBA" id="ARBA00001362"/>
    </source>
</evidence>
<evidence type="ECO:0000256" key="2">
    <source>
        <dbReference type="ARBA" id="ARBA00022670"/>
    </source>
</evidence>
<dbReference type="GO" id="GO:0008237">
    <property type="term" value="F:metallopeptidase activity"/>
    <property type="evidence" value="ECO:0007669"/>
    <property type="project" value="UniProtKB-KW"/>
</dbReference>
<evidence type="ECO:0000256" key="7">
    <source>
        <dbReference type="ARBA" id="ARBA00023049"/>
    </source>
</evidence>
<accession>A0A2P8D9L8</accession>
<dbReference type="InterPro" id="IPR000755">
    <property type="entry name" value="A_A_dipeptidase"/>
</dbReference>
<dbReference type="GO" id="GO:0071555">
    <property type="term" value="P:cell wall organization"/>
    <property type="evidence" value="ECO:0007669"/>
    <property type="project" value="UniProtKB-KW"/>
</dbReference>
<evidence type="ECO:0000256" key="4">
    <source>
        <dbReference type="ARBA" id="ARBA00022801"/>
    </source>
</evidence>
<evidence type="ECO:0000256" key="3">
    <source>
        <dbReference type="ARBA" id="ARBA00022723"/>
    </source>
</evidence>
<dbReference type="Proteomes" id="UP000240572">
    <property type="component" value="Unassembled WGS sequence"/>
</dbReference>
<dbReference type="EC" id="3.4.13.22" evidence="9 10"/>
<reference evidence="11 12" key="1">
    <citation type="submission" date="2018-03" db="EMBL/GenBank/DDBJ databases">
        <title>Genomic Encyclopedia of Type Strains, Phase III (KMG-III): the genomes of soil and plant-associated and newly described type strains.</title>
        <authorList>
            <person name="Whitman W."/>
        </authorList>
    </citation>
    <scope>NUCLEOTIDE SEQUENCE [LARGE SCALE GENOMIC DNA]</scope>
    <source>
        <strain evidence="11 12">CGMCC 1.12700</strain>
    </source>
</reference>
<feature type="site" description="Transition state stabilizer" evidence="9">
    <location>
        <position position="100"/>
    </location>
</feature>
<evidence type="ECO:0000256" key="10">
    <source>
        <dbReference type="PIRNR" id="PIRNR026671"/>
    </source>
</evidence>
<dbReference type="Pfam" id="PF01427">
    <property type="entry name" value="Peptidase_M15"/>
    <property type="match status" value="1"/>
</dbReference>
<dbReference type="GO" id="GO:0008270">
    <property type="term" value="F:zinc ion binding"/>
    <property type="evidence" value="ECO:0007669"/>
    <property type="project" value="UniProtKB-UniRule"/>
</dbReference>
<dbReference type="EMBL" id="PYGD01000001">
    <property type="protein sequence ID" value="PSK93887.1"/>
    <property type="molecule type" value="Genomic_DNA"/>
</dbReference>
<dbReference type="PANTHER" id="PTHR43126:SF1">
    <property type="entry name" value="D-ALANYL-D-ALANINE DIPEPTIDASE"/>
    <property type="match status" value="1"/>
</dbReference>
<dbReference type="PIRSF" id="PIRSF026671">
    <property type="entry name" value="AA_dipeptidase"/>
    <property type="match status" value="1"/>
</dbReference>
<gene>
    <name evidence="11" type="ORF">B0I18_10135</name>
</gene>
<evidence type="ECO:0000313" key="12">
    <source>
        <dbReference type="Proteomes" id="UP000240572"/>
    </source>
</evidence>
<keyword evidence="8 10" id="KW-0961">Cell wall biogenesis/degradation</keyword>
<feature type="active site" description="Proton donor/acceptor" evidence="9">
    <location>
        <position position="192"/>
    </location>
</feature>
<name>A0A2P8D9L8_9BACT</name>
<comment type="cofactor">
    <cofactor evidence="9">
        <name>Zn(2+)</name>
        <dbReference type="ChEBI" id="CHEBI:29105"/>
    </cofactor>
    <text evidence="9">Binds 1 zinc ion per subunit.</text>
</comment>
<feature type="binding site" evidence="9">
    <location>
        <position position="195"/>
    </location>
    <ligand>
        <name>Zn(2+)</name>
        <dbReference type="ChEBI" id="CHEBI:29105"/>
        <note>catalytic</note>
    </ligand>
</feature>
<feature type="binding site" evidence="9">
    <location>
        <position position="127"/>
    </location>
    <ligand>
        <name>Zn(2+)</name>
        <dbReference type="ChEBI" id="CHEBI:29105"/>
        <note>catalytic</note>
    </ligand>
</feature>
<organism evidence="11 12">
    <name type="scientific">Taibaiella chishuiensis</name>
    <dbReference type="NCBI Taxonomy" id="1434707"/>
    <lineage>
        <taxon>Bacteria</taxon>
        <taxon>Pseudomonadati</taxon>
        <taxon>Bacteroidota</taxon>
        <taxon>Chitinophagia</taxon>
        <taxon>Chitinophagales</taxon>
        <taxon>Chitinophagaceae</taxon>
        <taxon>Taibaiella</taxon>
    </lineage>
</organism>
<proteinExistence type="inferred from homology"/>
<dbReference type="Gene3D" id="3.30.1380.10">
    <property type="match status" value="1"/>
</dbReference>
<protein>
    <recommendedName>
        <fullName evidence="9 10">D-alanyl-D-alanine dipeptidase</fullName>
        <shortName evidence="9 10">D-Ala-D-Ala dipeptidase</shortName>
        <ecNumber evidence="9 10">3.4.13.22</ecNumber>
    </recommendedName>
</protein>
<keyword evidence="4 9" id="KW-0378">Hydrolase</keyword>
<keyword evidence="12" id="KW-1185">Reference proteome</keyword>
<comment type="function">
    <text evidence="9 10">Catalyzes hydrolysis of the D-alanyl-D-alanine dipeptide.</text>
</comment>
<dbReference type="InterPro" id="IPR009045">
    <property type="entry name" value="Zn_M74/Hedgehog-like"/>
</dbReference>
<evidence type="ECO:0000256" key="9">
    <source>
        <dbReference type="HAMAP-Rule" id="MF_01924"/>
    </source>
</evidence>
<keyword evidence="6 9" id="KW-0224">Dipeptidase</keyword>
<keyword evidence="7 9" id="KW-0482">Metalloprotease</keyword>
<sequence length="216" mass="24619">MFLLALCRLSYAQPPTQDLAAYRLSVAQNSNNQLIKIDKTQQGIQLDLVYGSTNNFVKKPVYPRGLAYTFLRKPAYEALLAVVQELRQQGLGIQLFDAYRPYDVTRILWSIVPDERYAANPKKGSYHNRGLAVDLSVYDLKTGKLLPMGTGFDNFSDTAHHSFTDLPQAQRDNRALLKNVMARHGFTALDSEWWHYTFKTDTVYPVLNIPFAELAR</sequence>
<dbReference type="GO" id="GO:0006508">
    <property type="term" value="P:proteolysis"/>
    <property type="evidence" value="ECO:0007669"/>
    <property type="project" value="UniProtKB-KW"/>
</dbReference>
<evidence type="ECO:0000256" key="5">
    <source>
        <dbReference type="ARBA" id="ARBA00022833"/>
    </source>
</evidence>
<dbReference type="HAMAP" id="MF_01924">
    <property type="entry name" value="A_A_dipeptidase"/>
    <property type="match status" value="1"/>
</dbReference>
<keyword evidence="5 9" id="KW-0862">Zinc</keyword>
<keyword evidence="2 9" id="KW-0645">Protease</keyword>
<feature type="binding site" evidence="9">
    <location>
        <position position="134"/>
    </location>
    <ligand>
        <name>Zn(2+)</name>
        <dbReference type="ChEBI" id="CHEBI:29105"/>
        <note>catalytic</note>
    </ligand>
</feature>
<dbReference type="CDD" id="cd14840">
    <property type="entry name" value="D-Ala-D-Ala_dipeptidase_Aad"/>
    <property type="match status" value="1"/>
</dbReference>
<dbReference type="GO" id="GO:0160237">
    <property type="term" value="F:D-Ala-D-Ala dipeptidase activity"/>
    <property type="evidence" value="ECO:0007669"/>
    <property type="project" value="UniProtKB-EC"/>
</dbReference>
<comment type="catalytic activity">
    <reaction evidence="1 9 10">
        <text>D-alanyl-D-alanine + H2O = 2 D-alanine</text>
        <dbReference type="Rhea" id="RHEA:20661"/>
        <dbReference type="ChEBI" id="CHEBI:15377"/>
        <dbReference type="ChEBI" id="CHEBI:57416"/>
        <dbReference type="ChEBI" id="CHEBI:57822"/>
        <dbReference type="EC" id="3.4.13.22"/>
    </reaction>
</comment>